<dbReference type="InterPro" id="IPR023799">
    <property type="entry name" value="RbfA_dom_sf"/>
</dbReference>
<evidence type="ECO:0000256" key="2">
    <source>
        <dbReference type="SAM" id="SignalP"/>
    </source>
</evidence>
<dbReference type="GeneID" id="101642733"/>
<sequence length="334" mass="37019">MWVFAGGLWGGHARLGLLLGGCEALRSFLLGCPRGLHGSLVSCGNKNLLKKFASKTKKKFWYESPSLGTNLTYKPSKLDSLMKKTPQKTRKEDHVRLRVLNGLLHKALADLLSTSEVSQEVYDLNVELSKVSLTSDFSACRVYWRTSLSAEQNEHTSTVLQKSAAHMRHLLMSQQILRNVPPIIFIQDREGAALAEVDRLLAIADFGPPDEKDLRQDGAREPPLGTASPGLYGIDHEALHQQVLAYKRQREQLGLGRAKLGLSDEQEQLVKLARQMKRRKKTKPTDHDISPKSFLSGGESEDSDDGEWPEEGVLEPRGQAVEPGIEGQGPGQRV</sequence>
<keyword evidence="2" id="KW-0732">Signal</keyword>
<dbReference type="Gene3D" id="3.30.300.20">
    <property type="match status" value="1"/>
</dbReference>
<dbReference type="PANTHER" id="PTHR14725:SF0">
    <property type="entry name" value="RIBOSOME-BINDING FACTOR A, MITOCHONDRIAL-RELATED"/>
    <property type="match status" value="1"/>
</dbReference>
<dbReference type="InterPro" id="IPR039212">
    <property type="entry name" value="RBFA_mitochondrial"/>
</dbReference>
<gene>
    <name evidence="4" type="primary">RBFA</name>
</gene>
<dbReference type="InterPro" id="IPR015946">
    <property type="entry name" value="KH_dom-like_a/b"/>
</dbReference>
<evidence type="ECO:0000313" key="3">
    <source>
        <dbReference type="Proteomes" id="UP000694863"/>
    </source>
</evidence>
<keyword evidence="3" id="KW-1185">Reference proteome</keyword>
<dbReference type="SUPFAM" id="SSF89919">
    <property type="entry name" value="Ribosome-binding factor A, RbfA"/>
    <property type="match status" value="1"/>
</dbReference>
<dbReference type="Pfam" id="PF02033">
    <property type="entry name" value="RBFA"/>
    <property type="match status" value="1"/>
</dbReference>
<feature type="compositionally biased region" description="Acidic residues" evidence="1">
    <location>
        <begin position="299"/>
        <end position="313"/>
    </location>
</feature>
<dbReference type="PROSITE" id="PS01319">
    <property type="entry name" value="RBFA"/>
    <property type="match status" value="1"/>
</dbReference>
<dbReference type="PANTHER" id="PTHR14725">
    <property type="entry name" value="RIBOSOME-BINDING FACTOR A, MITOCHONDRIAL-RELATED"/>
    <property type="match status" value="1"/>
</dbReference>
<evidence type="ECO:0000313" key="4">
    <source>
        <dbReference type="RefSeq" id="XP_004716000.2"/>
    </source>
</evidence>
<dbReference type="Proteomes" id="UP000694863">
    <property type="component" value="Unplaced"/>
</dbReference>
<proteinExistence type="predicted"/>
<dbReference type="RefSeq" id="XP_004716000.2">
    <property type="nucleotide sequence ID" value="XM_004715943.2"/>
</dbReference>
<feature type="chain" id="PRO_5045313072" evidence="2">
    <location>
        <begin position="25"/>
        <end position="334"/>
    </location>
</feature>
<dbReference type="InterPro" id="IPR020053">
    <property type="entry name" value="Ribosome-bd_factorA_CS"/>
</dbReference>
<protein>
    <submittedName>
        <fullName evidence="4">Ribosome-binding factor A, mitochondrial</fullName>
    </submittedName>
</protein>
<dbReference type="InterPro" id="IPR000238">
    <property type="entry name" value="RbfA"/>
</dbReference>
<accession>A0ABM0J6I1</accession>
<reference evidence="4" key="1">
    <citation type="submission" date="2025-08" db="UniProtKB">
        <authorList>
            <consortium name="RefSeq"/>
        </authorList>
    </citation>
    <scope>IDENTIFICATION</scope>
</reference>
<evidence type="ECO:0000256" key="1">
    <source>
        <dbReference type="SAM" id="MobiDB-lite"/>
    </source>
</evidence>
<feature type="region of interest" description="Disordered" evidence="1">
    <location>
        <begin position="276"/>
        <end position="334"/>
    </location>
</feature>
<organism evidence="3 4">
    <name type="scientific">Echinops telfairi</name>
    <name type="common">Lesser hedgehog tenrec</name>
    <dbReference type="NCBI Taxonomy" id="9371"/>
    <lineage>
        <taxon>Eukaryota</taxon>
        <taxon>Metazoa</taxon>
        <taxon>Chordata</taxon>
        <taxon>Craniata</taxon>
        <taxon>Vertebrata</taxon>
        <taxon>Euteleostomi</taxon>
        <taxon>Mammalia</taxon>
        <taxon>Eutheria</taxon>
        <taxon>Afrotheria</taxon>
        <taxon>Tenrecidae</taxon>
        <taxon>Tenrecinae</taxon>
        <taxon>Echinops</taxon>
    </lineage>
</organism>
<name>A0ABM0J6I1_ECHTE</name>
<feature type="signal peptide" evidence="2">
    <location>
        <begin position="1"/>
        <end position="24"/>
    </location>
</feature>